<dbReference type="Proteomes" id="UP000190285">
    <property type="component" value="Unassembled WGS sequence"/>
</dbReference>
<name>A0A1T5JWX6_9FIRM</name>
<protein>
    <recommendedName>
        <fullName evidence="2">Negative regulator of flagellin synthesis</fullName>
    </recommendedName>
</protein>
<evidence type="ECO:0000256" key="3">
    <source>
        <dbReference type="ARBA" id="ARBA00022491"/>
    </source>
</evidence>
<keyword evidence="4" id="KW-1005">Bacterial flagellum biogenesis</keyword>
<dbReference type="NCBIfam" id="TIGR03824">
    <property type="entry name" value="FlgM_jcvi"/>
    <property type="match status" value="1"/>
</dbReference>
<dbReference type="RefSeq" id="WP_079490429.1">
    <property type="nucleotide sequence ID" value="NZ_FUZT01000003.1"/>
</dbReference>
<organism evidence="8 9">
    <name type="scientific">Maledivibacter halophilus</name>
    <dbReference type="NCBI Taxonomy" id="36842"/>
    <lineage>
        <taxon>Bacteria</taxon>
        <taxon>Bacillati</taxon>
        <taxon>Bacillota</taxon>
        <taxon>Clostridia</taxon>
        <taxon>Peptostreptococcales</taxon>
        <taxon>Caminicellaceae</taxon>
        <taxon>Maledivibacter</taxon>
    </lineage>
</organism>
<evidence type="ECO:0000256" key="6">
    <source>
        <dbReference type="ARBA" id="ARBA00023163"/>
    </source>
</evidence>
<dbReference type="Pfam" id="PF04316">
    <property type="entry name" value="FlgM"/>
    <property type="match status" value="1"/>
</dbReference>
<accession>A0A1T5JWX6</accession>
<dbReference type="SUPFAM" id="SSF101498">
    <property type="entry name" value="Anti-sigma factor FlgM"/>
    <property type="match status" value="1"/>
</dbReference>
<dbReference type="STRING" id="36842.SAMN02194393_01417"/>
<evidence type="ECO:0000256" key="1">
    <source>
        <dbReference type="ARBA" id="ARBA00005322"/>
    </source>
</evidence>
<comment type="similarity">
    <text evidence="1">Belongs to the FlgM family.</text>
</comment>
<keyword evidence="6" id="KW-0804">Transcription</keyword>
<dbReference type="AlphaFoldDB" id="A0A1T5JWX6"/>
<dbReference type="InterPro" id="IPR031316">
    <property type="entry name" value="FlgM_C"/>
</dbReference>
<keyword evidence="5" id="KW-0805">Transcription regulation</keyword>
<keyword evidence="3" id="KW-0678">Repressor</keyword>
<keyword evidence="9" id="KW-1185">Reference proteome</keyword>
<evidence type="ECO:0000256" key="5">
    <source>
        <dbReference type="ARBA" id="ARBA00023015"/>
    </source>
</evidence>
<evidence type="ECO:0000313" key="8">
    <source>
        <dbReference type="EMBL" id="SKC55921.1"/>
    </source>
</evidence>
<dbReference type="InterPro" id="IPR035890">
    <property type="entry name" value="Anti-sigma-28_factor_FlgM_sf"/>
</dbReference>
<dbReference type="GO" id="GO:0044781">
    <property type="term" value="P:bacterial-type flagellum organization"/>
    <property type="evidence" value="ECO:0007669"/>
    <property type="project" value="UniProtKB-KW"/>
</dbReference>
<reference evidence="8 9" key="1">
    <citation type="submission" date="2017-02" db="EMBL/GenBank/DDBJ databases">
        <authorList>
            <person name="Peterson S.W."/>
        </authorList>
    </citation>
    <scope>NUCLEOTIDE SEQUENCE [LARGE SCALE GENOMIC DNA]</scope>
    <source>
        <strain evidence="8 9">M1</strain>
    </source>
</reference>
<dbReference type="GO" id="GO:0045892">
    <property type="term" value="P:negative regulation of DNA-templated transcription"/>
    <property type="evidence" value="ECO:0007669"/>
    <property type="project" value="InterPro"/>
</dbReference>
<evidence type="ECO:0000256" key="4">
    <source>
        <dbReference type="ARBA" id="ARBA00022795"/>
    </source>
</evidence>
<proteinExistence type="inferred from homology"/>
<gene>
    <name evidence="8" type="ORF">SAMN02194393_01417</name>
</gene>
<evidence type="ECO:0000259" key="7">
    <source>
        <dbReference type="Pfam" id="PF04316"/>
    </source>
</evidence>
<dbReference type="EMBL" id="FUZT01000003">
    <property type="protein sequence ID" value="SKC55921.1"/>
    <property type="molecule type" value="Genomic_DNA"/>
</dbReference>
<evidence type="ECO:0000313" key="9">
    <source>
        <dbReference type="Proteomes" id="UP000190285"/>
    </source>
</evidence>
<dbReference type="InterPro" id="IPR007412">
    <property type="entry name" value="FlgM"/>
</dbReference>
<dbReference type="OrthoDB" id="2112849at2"/>
<evidence type="ECO:0000256" key="2">
    <source>
        <dbReference type="ARBA" id="ARBA00017823"/>
    </source>
</evidence>
<feature type="domain" description="Anti-sigma-28 factor FlgM C-terminal" evidence="7">
    <location>
        <begin position="34"/>
        <end position="86"/>
    </location>
</feature>
<sequence>MKIFNNPNIQKALGTYKSKVTKPQKINKVGASKDKIEISSKAREFQVALNAFKKLPEIRKEKVEEINNAITSGTYNPSAEEIVSKMSEKVRFDKKI</sequence>